<dbReference type="NCBIfam" id="TIGR00410">
    <property type="entry name" value="lacE"/>
    <property type="match status" value="1"/>
</dbReference>
<evidence type="ECO:0000256" key="9">
    <source>
        <dbReference type="SAM" id="Phobius"/>
    </source>
</evidence>
<reference evidence="11 12" key="1">
    <citation type="submission" date="2014-08" db="EMBL/GenBank/DDBJ databases">
        <title>Clostridium innocuum, an unnegligible vancomycin-resistant pathogen causing extra-intestinal infections.</title>
        <authorList>
            <person name="Feng Y."/>
            <person name="Chiu C.-H."/>
        </authorList>
    </citation>
    <scope>NUCLEOTIDE SEQUENCE [LARGE SCALE GENOMIC DNA]</scope>
    <source>
        <strain evidence="11 12">AN88</strain>
    </source>
</reference>
<evidence type="ECO:0000313" key="12">
    <source>
        <dbReference type="Proteomes" id="UP000030008"/>
    </source>
</evidence>
<feature type="transmembrane region" description="Helical" evidence="9">
    <location>
        <begin position="76"/>
        <end position="94"/>
    </location>
</feature>
<dbReference type="PANTHER" id="PTHR33989">
    <property type="match status" value="1"/>
</dbReference>
<dbReference type="PIRSF" id="PIRSF006351">
    <property type="entry name" value="PTS_EIIC-Cellobiose"/>
    <property type="match status" value="1"/>
</dbReference>
<evidence type="ECO:0000259" key="10">
    <source>
        <dbReference type="PROSITE" id="PS51105"/>
    </source>
</evidence>
<feature type="transmembrane region" description="Helical" evidence="9">
    <location>
        <begin position="277"/>
        <end position="301"/>
    </location>
</feature>
<comment type="subcellular location">
    <subcellularLocation>
        <location evidence="1">Cell membrane</location>
        <topology evidence="1">Multi-pass membrane protein</topology>
    </subcellularLocation>
</comment>
<dbReference type="InterPro" id="IPR051088">
    <property type="entry name" value="PTS_Sugar-EIIC/EIIB"/>
</dbReference>
<evidence type="ECO:0000313" key="11">
    <source>
        <dbReference type="EMBL" id="KGJ54012.1"/>
    </source>
</evidence>
<accession>A0A099I9X9</accession>
<evidence type="ECO:0000256" key="3">
    <source>
        <dbReference type="ARBA" id="ARBA00022475"/>
    </source>
</evidence>
<dbReference type="Pfam" id="PF02378">
    <property type="entry name" value="PTS_EIIC"/>
    <property type="match status" value="1"/>
</dbReference>
<gene>
    <name evidence="11" type="ORF">CIAN88_05545</name>
</gene>
<dbReference type="InterPro" id="IPR004796">
    <property type="entry name" value="PTS_IIC_cello"/>
</dbReference>
<evidence type="ECO:0000256" key="2">
    <source>
        <dbReference type="ARBA" id="ARBA00022448"/>
    </source>
</evidence>
<dbReference type="InterPro" id="IPR004501">
    <property type="entry name" value="PTS_EIIC_3"/>
</dbReference>
<evidence type="ECO:0000256" key="8">
    <source>
        <dbReference type="PIRNR" id="PIRNR006351"/>
    </source>
</evidence>
<proteinExistence type="predicted"/>
<name>A0A099I9X9_CLOIN</name>
<feature type="transmembrane region" description="Helical" evidence="9">
    <location>
        <begin position="127"/>
        <end position="148"/>
    </location>
</feature>
<dbReference type="GO" id="GO:1902815">
    <property type="term" value="P:N,N'-diacetylchitobiose import"/>
    <property type="evidence" value="ECO:0007669"/>
    <property type="project" value="TreeGrafter"/>
</dbReference>
<dbReference type="GO" id="GO:0008982">
    <property type="term" value="F:protein-N(PI)-phosphohistidine-sugar phosphotransferase activity"/>
    <property type="evidence" value="ECO:0007669"/>
    <property type="project" value="UniProtKB-UniRule"/>
</dbReference>
<dbReference type="PANTHER" id="PTHR33989:SF4">
    <property type="entry name" value="PTS SYSTEM N,N'-DIACETYLCHITOBIOSE-SPECIFIC EIIC COMPONENT"/>
    <property type="match status" value="1"/>
</dbReference>
<keyword evidence="2 8" id="KW-0813">Transport</keyword>
<dbReference type="AlphaFoldDB" id="A0A099I9X9"/>
<keyword evidence="4 8" id="KW-0762">Sugar transport</keyword>
<dbReference type="RefSeq" id="WP_044904541.1">
    <property type="nucleotide sequence ID" value="NZ_JQIF01000023.1"/>
</dbReference>
<dbReference type="EMBL" id="JQIF01000023">
    <property type="protein sequence ID" value="KGJ54012.1"/>
    <property type="molecule type" value="Genomic_DNA"/>
</dbReference>
<dbReference type="GO" id="GO:0009401">
    <property type="term" value="P:phosphoenolpyruvate-dependent sugar phosphotransferase system"/>
    <property type="evidence" value="ECO:0007669"/>
    <property type="project" value="InterPro"/>
</dbReference>
<feature type="transmembrane region" description="Helical" evidence="9">
    <location>
        <begin position="31"/>
        <end position="48"/>
    </location>
</feature>
<feature type="transmembrane region" description="Helical" evidence="9">
    <location>
        <begin position="219"/>
        <end position="239"/>
    </location>
</feature>
<keyword evidence="5 9" id="KW-0812">Transmembrane</keyword>
<comment type="caution">
    <text evidence="11">The sequence shown here is derived from an EMBL/GenBank/DDBJ whole genome shotgun (WGS) entry which is preliminary data.</text>
</comment>
<dbReference type="GO" id="GO:0005886">
    <property type="term" value="C:plasma membrane"/>
    <property type="evidence" value="ECO:0007669"/>
    <property type="project" value="UniProtKB-SubCell"/>
</dbReference>
<evidence type="ECO:0000256" key="6">
    <source>
        <dbReference type="ARBA" id="ARBA00022989"/>
    </source>
</evidence>
<feature type="transmembrane region" description="Helical" evidence="9">
    <location>
        <begin position="313"/>
        <end position="331"/>
    </location>
</feature>
<keyword evidence="7 8" id="KW-0472">Membrane</keyword>
<comment type="function">
    <text evidence="8">The phosphoenolpyruvate-dependent sugar phosphotransferase system (PTS), a major carbohydrate active -transport system, catalyzes the phosphorylation of incoming sugar substrates concomitant with their translocation across the cell membrane.</text>
</comment>
<feature type="transmembrane region" description="Helical" evidence="9">
    <location>
        <begin position="378"/>
        <end position="404"/>
    </location>
</feature>
<feature type="domain" description="PTS EIIC type-3" evidence="10">
    <location>
        <begin position="8"/>
        <end position="406"/>
    </location>
</feature>
<keyword evidence="6 9" id="KW-1133">Transmembrane helix</keyword>
<feature type="transmembrane region" description="Helical" evidence="9">
    <location>
        <begin position="101"/>
        <end position="121"/>
    </location>
</feature>
<dbReference type="InterPro" id="IPR003352">
    <property type="entry name" value="PTS_EIIC"/>
</dbReference>
<protein>
    <recommendedName>
        <fullName evidence="8">Permease IIC component</fullName>
    </recommendedName>
</protein>
<evidence type="ECO:0000256" key="4">
    <source>
        <dbReference type="ARBA" id="ARBA00022597"/>
    </source>
</evidence>
<organism evidence="11 12">
    <name type="scientific">Clostridium innocuum</name>
    <dbReference type="NCBI Taxonomy" id="1522"/>
    <lineage>
        <taxon>Bacteria</taxon>
        <taxon>Bacillati</taxon>
        <taxon>Bacillota</taxon>
        <taxon>Clostridia</taxon>
        <taxon>Eubacteriales</taxon>
        <taxon>Clostridiaceae</taxon>
        <taxon>Clostridium</taxon>
    </lineage>
</organism>
<sequence>MKKILDYMQRGLSPVAIAMSNNKYFIALRDGMAPALPIIVFGSFLMLIPNLPITESIIGADAVAGFKNFAGQSSDIAMNITAMICAFSVAYYFAKREKVDPLMAGWASLASFLMIIPLNILEDGSKAIALSNVGTTGLFLGMMIGLLVGKSYSVMMQKGWTIKLPDTVPEAVSKSLGALIAVIAMLCIATIIRIGFMLTSFGNAMDFIYKLMQMPMMDFGGTIASCVVVAGLNQFIWFFGLHPGAITNMYYPVLMALSQTNFDAIAAGGAATNVINYQFYVAFFEAAGVNSVCLAIVLIFVCKRKENREIGKLGFPAAIFNVIEPIVFGLPTVLNPYLMLPNILAPLATILLGYIATITHFVPIAVNHVHWTTPTILSGFLTTGSITGSIVQIAGIALGVLIYWPFVKVWEMNQAKLDEANAQAALEEASTN</sequence>
<evidence type="ECO:0000256" key="5">
    <source>
        <dbReference type="ARBA" id="ARBA00022692"/>
    </source>
</evidence>
<feature type="transmembrane region" description="Helical" evidence="9">
    <location>
        <begin position="343"/>
        <end position="366"/>
    </location>
</feature>
<keyword evidence="3 8" id="KW-1003">Cell membrane</keyword>
<evidence type="ECO:0000256" key="7">
    <source>
        <dbReference type="ARBA" id="ARBA00023136"/>
    </source>
</evidence>
<dbReference type="Proteomes" id="UP000030008">
    <property type="component" value="Unassembled WGS sequence"/>
</dbReference>
<dbReference type="PROSITE" id="PS51105">
    <property type="entry name" value="PTS_EIIC_TYPE_3"/>
    <property type="match status" value="1"/>
</dbReference>
<feature type="transmembrane region" description="Helical" evidence="9">
    <location>
        <begin position="176"/>
        <end position="199"/>
    </location>
</feature>
<evidence type="ECO:0000256" key="1">
    <source>
        <dbReference type="ARBA" id="ARBA00004651"/>
    </source>
</evidence>